<proteinExistence type="predicted"/>
<dbReference type="Proteomes" id="UP000296049">
    <property type="component" value="Unassembled WGS sequence"/>
</dbReference>
<evidence type="ECO:0000313" key="2">
    <source>
        <dbReference type="Proteomes" id="UP000296049"/>
    </source>
</evidence>
<sequence>MSDLHPLTLCQGPDAEQGHRGSQLTVLVVHFDRAVQHKQDQQQSSSTTFARPSSLLIVGFTLFINMQEELHMTGKKRKLNSIASSSEAIGCPGAGLSPAAALPATCITHCAPRDPVKLTRKSQKASLSEGCQKDECLDRQAALCALGAAALSLGTLTLAEIQVPEVLAKTCSLTGKTLQMEIDFEDSSRNKLTTIDSGNVEMLKCFN</sequence>
<evidence type="ECO:0000313" key="1">
    <source>
        <dbReference type="EMBL" id="EOA98302.1"/>
    </source>
</evidence>
<accession>R0LDF8</accession>
<name>R0LDF8_ANAPL</name>
<gene>
    <name evidence="1" type="ORF">Anapl_03017</name>
</gene>
<dbReference type="EMBL" id="KB743525">
    <property type="protein sequence ID" value="EOA98302.1"/>
    <property type="molecule type" value="Genomic_DNA"/>
</dbReference>
<reference evidence="2" key="1">
    <citation type="journal article" date="2013" name="Nat. Genet.">
        <title>The duck genome and transcriptome provide insight into an avian influenza virus reservoir species.</title>
        <authorList>
            <person name="Huang Y."/>
            <person name="Li Y."/>
            <person name="Burt D.W."/>
            <person name="Chen H."/>
            <person name="Zhang Y."/>
            <person name="Qian W."/>
            <person name="Kim H."/>
            <person name="Gan S."/>
            <person name="Zhao Y."/>
            <person name="Li J."/>
            <person name="Yi K."/>
            <person name="Feng H."/>
            <person name="Zhu P."/>
            <person name="Li B."/>
            <person name="Liu Q."/>
            <person name="Fairley S."/>
            <person name="Magor K.E."/>
            <person name="Du Z."/>
            <person name="Hu X."/>
            <person name="Goodman L."/>
            <person name="Tafer H."/>
            <person name="Vignal A."/>
            <person name="Lee T."/>
            <person name="Kim K.W."/>
            <person name="Sheng Z."/>
            <person name="An Y."/>
            <person name="Searle S."/>
            <person name="Herrero J."/>
            <person name="Groenen M.A."/>
            <person name="Crooijmans R.P."/>
            <person name="Faraut T."/>
            <person name="Cai Q."/>
            <person name="Webster R.G."/>
            <person name="Aldridge J.R."/>
            <person name="Warren W.C."/>
            <person name="Bartschat S."/>
            <person name="Kehr S."/>
            <person name="Marz M."/>
            <person name="Stadler P.F."/>
            <person name="Smith J."/>
            <person name="Kraus R.H."/>
            <person name="Zhao Y."/>
            <person name="Ren L."/>
            <person name="Fei J."/>
            <person name="Morisson M."/>
            <person name="Kaiser P."/>
            <person name="Griffin D.K."/>
            <person name="Rao M."/>
            <person name="Pitel F."/>
            <person name="Wang J."/>
            <person name="Li N."/>
        </authorList>
    </citation>
    <scope>NUCLEOTIDE SEQUENCE [LARGE SCALE GENOMIC DNA]</scope>
</reference>
<dbReference type="AlphaFoldDB" id="R0LDF8"/>
<protein>
    <submittedName>
        <fullName evidence="1">Uncharacterized protein</fullName>
    </submittedName>
</protein>
<organism evidence="1 2">
    <name type="scientific">Anas platyrhynchos</name>
    <name type="common">Mallard</name>
    <name type="synonym">Anas boschas</name>
    <dbReference type="NCBI Taxonomy" id="8839"/>
    <lineage>
        <taxon>Eukaryota</taxon>
        <taxon>Metazoa</taxon>
        <taxon>Chordata</taxon>
        <taxon>Craniata</taxon>
        <taxon>Vertebrata</taxon>
        <taxon>Euteleostomi</taxon>
        <taxon>Archelosauria</taxon>
        <taxon>Archosauria</taxon>
        <taxon>Dinosauria</taxon>
        <taxon>Saurischia</taxon>
        <taxon>Theropoda</taxon>
        <taxon>Coelurosauria</taxon>
        <taxon>Aves</taxon>
        <taxon>Neognathae</taxon>
        <taxon>Galloanserae</taxon>
        <taxon>Anseriformes</taxon>
        <taxon>Anatidae</taxon>
        <taxon>Anatinae</taxon>
        <taxon>Anas</taxon>
    </lineage>
</organism>
<keyword evidence="2" id="KW-1185">Reference proteome</keyword>